<name>A0A1L3F9J3_BRAJP</name>
<comment type="subcellular location">
    <subcellularLocation>
        <location evidence="1">Cell envelope</location>
    </subcellularLocation>
</comment>
<organism evidence="6 7">
    <name type="scientific">Bradyrhizobium japonicum</name>
    <dbReference type="NCBI Taxonomy" id="375"/>
    <lineage>
        <taxon>Bacteria</taxon>
        <taxon>Pseudomonadati</taxon>
        <taxon>Pseudomonadota</taxon>
        <taxon>Alphaproteobacteria</taxon>
        <taxon>Hyphomicrobiales</taxon>
        <taxon>Nitrobacteraceae</taxon>
        <taxon>Bradyrhizobium</taxon>
    </lineage>
</organism>
<sequence>MKYFEKRSSRIAAAISSVVAAVGMVTTLTCVSATIAHCAEEVNLAPPGLLEAVGSDLTAANAYKKSPPWKIGFSLPGTSNTWLVQMTEEARLEAGVHPEIGEFLVTNSNYSAQKQVADIEDLLTKNVDAIILSPVSPPAVTPVIEKAAERGIPVIVFIGRADTDKYAVQLRGGGEPFGKFGGDFLVKQLKGRGVIWMFRGVPGIPEETDRYNGAMSALKGTDIKIGVEVWGEWNYAKSKQICENLALSGKPVDGIWFSGAEMTRACIDVFRDLKKPFVPMTGESNNGFLRAWKENGIQAIASVWPPAFGPAAVRTAVALLQGRQLHRNYFSAPAPITSATFDQWFQPDVGDAFWLGSTLPDEKLKEMFPRAK</sequence>
<evidence type="ECO:0000313" key="7">
    <source>
        <dbReference type="Proteomes" id="UP000181962"/>
    </source>
</evidence>
<evidence type="ECO:0000256" key="2">
    <source>
        <dbReference type="ARBA" id="ARBA00007639"/>
    </source>
</evidence>
<dbReference type="PANTHER" id="PTHR46847">
    <property type="entry name" value="D-ALLOSE-BINDING PERIPLASMIC PROTEIN-RELATED"/>
    <property type="match status" value="1"/>
</dbReference>
<dbReference type="InterPro" id="IPR028082">
    <property type="entry name" value="Peripla_BP_I"/>
</dbReference>
<evidence type="ECO:0000256" key="1">
    <source>
        <dbReference type="ARBA" id="ARBA00004196"/>
    </source>
</evidence>
<dbReference type="AlphaFoldDB" id="A0A1L3F9J3"/>
<evidence type="ECO:0000256" key="4">
    <source>
        <dbReference type="SAM" id="SignalP"/>
    </source>
</evidence>
<dbReference type="InterPro" id="IPR025997">
    <property type="entry name" value="SBP_2_dom"/>
</dbReference>
<comment type="similarity">
    <text evidence="2">Belongs to the bacterial solute-binding protein 2 family.</text>
</comment>
<dbReference type="PANTHER" id="PTHR46847:SF4">
    <property type="entry name" value="AUTOINDUCER 2-BINDING PROTEIN LSRB"/>
    <property type="match status" value="1"/>
</dbReference>
<evidence type="ECO:0000256" key="3">
    <source>
        <dbReference type="ARBA" id="ARBA00022729"/>
    </source>
</evidence>
<reference evidence="6 7" key="1">
    <citation type="submission" date="2016-11" db="EMBL/GenBank/DDBJ databases">
        <title>Complete Genome Sequence of Bradyrhizobium sp. strain J5, an isolated from soybean nodule in Hokkaido.</title>
        <authorList>
            <person name="Kanehara K."/>
        </authorList>
    </citation>
    <scope>NUCLEOTIDE SEQUENCE [LARGE SCALE GENOMIC DNA]</scope>
    <source>
        <strain evidence="6 7">J5</strain>
    </source>
</reference>
<feature type="domain" description="Periplasmic binding protein" evidence="5">
    <location>
        <begin position="71"/>
        <end position="323"/>
    </location>
</feature>
<keyword evidence="3 4" id="KW-0732">Signal</keyword>
<feature type="chain" id="PRO_5013109087" description="Periplasmic binding protein domain-containing protein" evidence="4">
    <location>
        <begin position="21"/>
        <end position="372"/>
    </location>
</feature>
<gene>
    <name evidence="6" type="ORF">BKD09_16800</name>
</gene>
<dbReference type="RefSeq" id="WP_223153929.1">
    <property type="nucleotide sequence ID" value="NZ_CP017637.1"/>
</dbReference>
<accession>A0A1L3F9J3</accession>
<dbReference type="Gene3D" id="3.40.50.2300">
    <property type="match status" value="2"/>
</dbReference>
<evidence type="ECO:0000313" key="6">
    <source>
        <dbReference type="EMBL" id="APG09986.1"/>
    </source>
</evidence>
<dbReference type="GO" id="GO:0030246">
    <property type="term" value="F:carbohydrate binding"/>
    <property type="evidence" value="ECO:0007669"/>
    <property type="project" value="UniProtKB-ARBA"/>
</dbReference>
<evidence type="ECO:0000259" key="5">
    <source>
        <dbReference type="Pfam" id="PF13407"/>
    </source>
</evidence>
<feature type="signal peptide" evidence="4">
    <location>
        <begin position="1"/>
        <end position="20"/>
    </location>
</feature>
<dbReference type="GO" id="GO:0030313">
    <property type="term" value="C:cell envelope"/>
    <property type="evidence" value="ECO:0007669"/>
    <property type="project" value="UniProtKB-SubCell"/>
</dbReference>
<dbReference type="CDD" id="cd19996">
    <property type="entry name" value="PBP1_ABC_sugar_binding-like"/>
    <property type="match status" value="1"/>
</dbReference>
<dbReference type="Pfam" id="PF13407">
    <property type="entry name" value="Peripla_BP_4"/>
    <property type="match status" value="1"/>
</dbReference>
<dbReference type="SUPFAM" id="SSF53822">
    <property type="entry name" value="Periplasmic binding protein-like I"/>
    <property type="match status" value="1"/>
</dbReference>
<protein>
    <recommendedName>
        <fullName evidence="5">Periplasmic binding protein domain-containing protein</fullName>
    </recommendedName>
</protein>
<dbReference type="Proteomes" id="UP000181962">
    <property type="component" value="Chromosome"/>
</dbReference>
<dbReference type="EMBL" id="CP017637">
    <property type="protein sequence ID" value="APG09986.1"/>
    <property type="molecule type" value="Genomic_DNA"/>
</dbReference>
<proteinExistence type="inferred from homology"/>